<organism evidence="1">
    <name type="scientific">Anguilla anguilla</name>
    <name type="common">European freshwater eel</name>
    <name type="synonym">Muraena anguilla</name>
    <dbReference type="NCBI Taxonomy" id="7936"/>
    <lineage>
        <taxon>Eukaryota</taxon>
        <taxon>Metazoa</taxon>
        <taxon>Chordata</taxon>
        <taxon>Craniata</taxon>
        <taxon>Vertebrata</taxon>
        <taxon>Euteleostomi</taxon>
        <taxon>Actinopterygii</taxon>
        <taxon>Neopterygii</taxon>
        <taxon>Teleostei</taxon>
        <taxon>Anguilliformes</taxon>
        <taxon>Anguillidae</taxon>
        <taxon>Anguilla</taxon>
    </lineage>
</organism>
<proteinExistence type="predicted"/>
<dbReference type="EMBL" id="GBXM01084497">
    <property type="protein sequence ID" value="JAH24080.1"/>
    <property type="molecule type" value="Transcribed_RNA"/>
</dbReference>
<sequence length="20" mass="2339">MPFQDPVVFASKPIHSLLRR</sequence>
<dbReference type="AlphaFoldDB" id="A0A0E9R6H2"/>
<protein>
    <submittedName>
        <fullName evidence="1">Uncharacterized protein</fullName>
    </submittedName>
</protein>
<name>A0A0E9R6H2_ANGAN</name>
<accession>A0A0E9R6H2</accession>
<reference evidence="1" key="2">
    <citation type="journal article" date="2015" name="Fish Shellfish Immunol.">
        <title>Early steps in the European eel (Anguilla anguilla)-Vibrio vulnificus interaction in the gills: Role of the RtxA13 toxin.</title>
        <authorList>
            <person name="Callol A."/>
            <person name="Pajuelo D."/>
            <person name="Ebbesson L."/>
            <person name="Teles M."/>
            <person name="MacKenzie S."/>
            <person name="Amaro C."/>
        </authorList>
    </citation>
    <scope>NUCLEOTIDE SEQUENCE</scope>
</reference>
<evidence type="ECO:0000313" key="1">
    <source>
        <dbReference type="EMBL" id="JAH24080.1"/>
    </source>
</evidence>
<reference evidence="1" key="1">
    <citation type="submission" date="2014-11" db="EMBL/GenBank/DDBJ databases">
        <authorList>
            <person name="Amaro Gonzalez C."/>
        </authorList>
    </citation>
    <scope>NUCLEOTIDE SEQUENCE</scope>
</reference>